<evidence type="ECO:0000256" key="1">
    <source>
        <dbReference type="ARBA" id="ARBA00022729"/>
    </source>
</evidence>
<dbReference type="PANTHER" id="PTHR44103:SF1">
    <property type="entry name" value="PROPROTEIN CONVERTASE P"/>
    <property type="match status" value="1"/>
</dbReference>
<protein>
    <recommendedName>
        <fullName evidence="2">FlgD/Vpr Ig-like domain-containing protein</fullName>
    </recommendedName>
</protein>
<keyword evidence="4" id="KW-1185">Reference proteome</keyword>
<dbReference type="RefSeq" id="WP_153456609.1">
    <property type="nucleotide sequence ID" value="NZ_WEGJ01000039.1"/>
</dbReference>
<sequence>MNVIRRTTAAAAVVAVLCGVPVLTPVAEGAEPGAELVLNVPRLKHPQVKFAAAGASGVLHQLEGAAASQWTRWDGTVRDVPATEYTAGSAISLAGTDTRLWWSASRLQAVNLDTGARADFALPDGETFLRSFGTRVLTRSGAAGAYVYRLYSADVDQAPALVAEVAGLPAGTLYYTTAADEREAVIRYLDPQSVFRFGLLDLRTGAFRQGPPATGATDAVLTTSRLAWSATGTRGVRWVPRDDPQAEPNTVAYTAPADTGTAVLGAAGEDLLLGWNLPDPPRTADGYGFPLTRLSFTGAAPVQVLAHAAPTLVTSADGTLITAGGPDAGDWGLRRVPADGSAPVLFRDVPYVPSKTTALTMAAGELVTNQTDASFSPSYYSRRISTQNGELTAGPATYLEWVRNDPARMPATGDGRLVSAESYGPGEGYVSAVPQGNGGFYISSTQGEVIDATGRFAVVNGTDPARQYVGDLDDGTVYATIERAITPASIWGPKLWTTGTQPGVLYAIDVPAKKTADTVRTAATCVATDVQAVGRWLYWSCGPTAAAGVYDRTTGKTITVPSGQAALADGYLVRWDATSKELRLTDFADGTAETRTVGTLNAGVRGVNWTVDKFGGPMAYLADDGRVHVVPTGVTAQPVSVIDTQADTSLSAKTEADWWDGTWMLSKPAASWTLSLKNLTSGKEVRKLTGGATANTRITTRWDGRTATGGYVPNGRYSWTLTAQPADGEGAAAVKSGTMTLSGGLAVRHDHVAGEVGWPADGIGDMLTLNTRGELTFHPADGKGKFSTYGKQSGGGWSTSVKAVPFGDVNNDRCSDVLVRSGDTLKVYKPGCGNAVKPTTANTSLGTGWSKYNLLTSPGDLTSDGRADLLARLSSTGDIYLFAGTSDGKLAAGKKIRTGWAAYNFIAGAGDLNGDGHGDLLTRHKDGTLYWYAGLGTGQFKERVKIFSGWGGSYTSLVGPGDITGDGKADLVVRDKNGVLYRNNGDGKGGFSSKTQLATGWTYVALF</sequence>
<dbReference type="SUPFAM" id="SSF69318">
    <property type="entry name" value="Integrin alpha N-terminal domain"/>
    <property type="match status" value="1"/>
</dbReference>
<evidence type="ECO:0000313" key="4">
    <source>
        <dbReference type="Proteomes" id="UP000466345"/>
    </source>
</evidence>
<dbReference type="EMBL" id="WEGJ01000039">
    <property type="protein sequence ID" value="MQY15809.1"/>
    <property type="molecule type" value="Genomic_DNA"/>
</dbReference>
<dbReference type="PANTHER" id="PTHR44103">
    <property type="entry name" value="PROPROTEIN CONVERTASE P"/>
    <property type="match status" value="1"/>
</dbReference>
<organism evidence="3 4">
    <name type="scientific">Streptomyces smaragdinus</name>
    <dbReference type="NCBI Taxonomy" id="2585196"/>
    <lineage>
        <taxon>Bacteria</taxon>
        <taxon>Bacillati</taxon>
        <taxon>Actinomycetota</taxon>
        <taxon>Actinomycetes</taxon>
        <taxon>Kitasatosporales</taxon>
        <taxon>Streptomycetaceae</taxon>
        <taxon>Streptomyces</taxon>
    </lineage>
</organism>
<gene>
    <name evidence="3" type="ORF">SRB5_60000</name>
</gene>
<dbReference type="InterPro" id="IPR025965">
    <property type="entry name" value="FlgD/Vpr_Ig-like"/>
</dbReference>
<dbReference type="Pfam" id="PF13860">
    <property type="entry name" value="FlgD_ig"/>
    <property type="match status" value="1"/>
</dbReference>
<comment type="caution">
    <text evidence="3">The sequence shown here is derived from an EMBL/GenBank/DDBJ whole genome shotgun (WGS) entry which is preliminary data.</text>
</comment>
<dbReference type="Gene3D" id="2.130.10.130">
    <property type="entry name" value="Integrin alpha, N-terminal"/>
    <property type="match status" value="1"/>
</dbReference>
<proteinExistence type="predicted"/>
<dbReference type="OrthoDB" id="3275941at2"/>
<dbReference type="InterPro" id="IPR011048">
    <property type="entry name" value="Haem_d1_sf"/>
</dbReference>
<dbReference type="InterPro" id="IPR028994">
    <property type="entry name" value="Integrin_alpha_N"/>
</dbReference>
<accession>A0A7K0CQR4</accession>
<dbReference type="SUPFAM" id="SSF51004">
    <property type="entry name" value="C-terminal (heme d1) domain of cytochrome cd1-nitrite reductase"/>
    <property type="match status" value="1"/>
</dbReference>
<dbReference type="Pfam" id="PF13517">
    <property type="entry name" value="FG-GAP_3"/>
    <property type="match status" value="1"/>
</dbReference>
<name>A0A7K0CQR4_9ACTN</name>
<evidence type="ECO:0000313" key="3">
    <source>
        <dbReference type="EMBL" id="MQY15809.1"/>
    </source>
</evidence>
<evidence type="ECO:0000259" key="2">
    <source>
        <dbReference type="Pfam" id="PF13860"/>
    </source>
</evidence>
<keyword evidence="1" id="KW-0732">Signal</keyword>
<dbReference type="Gene3D" id="2.60.40.4070">
    <property type="match status" value="1"/>
</dbReference>
<reference evidence="3 4" key="1">
    <citation type="submission" date="2019-10" db="EMBL/GenBank/DDBJ databases">
        <title>Streptomyces smaragdinus sp. nov. and Streptomyces fabii sp. nov., isolated from the gut of fungus growing-termite Macrotermes natalensis.</title>
        <authorList>
            <person name="Schwitalla J."/>
            <person name="Benndorf R."/>
            <person name="Martin K."/>
            <person name="De Beer W."/>
            <person name="Kaster A.-K."/>
            <person name="Vollmers J."/>
            <person name="Poulsen M."/>
            <person name="Beemelmanns C."/>
        </authorList>
    </citation>
    <scope>NUCLEOTIDE SEQUENCE [LARGE SCALE GENOMIC DNA]</scope>
    <source>
        <strain evidence="3 4">RB5</strain>
    </source>
</reference>
<dbReference type="InterPro" id="IPR013517">
    <property type="entry name" value="FG-GAP"/>
</dbReference>
<feature type="domain" description="FlgD/Vpr Ig-like" evidence="2">
    <location>
        <begin position="661"/>
        <end position="724"/>
    </location>
</feature>
<dbReference type="AlphaFoldDB" id="A0A7K0CQR4"/>
<dbReference type="Proteomes" id="UP000466345">
    <property type="component" value="Unassembled WGS sequence"/>
</dbReference>